<accession>A0A8T0RA94</accession>
<keyword evidence="2" id="KW-1185">Reference proteome</keyword>
<reference evidence="1" key="1">
    <citation type="submission" date="2020-05" db="EMBL/GenBank/DDBJ databases">
        <title>WGS assembly of Panicum virgatum.</title>
        <authorList>
            <person name="Lovell J.T."/>
            <person name="Jenkins J."/>
            <person name="Shu S."/>
            <person name="Juenger T.E."/>
            <person name="Schmutz J."/>
        </authorList>
    </citation>
    <scope>NUCLEOTIDE SEQUENCE</scope>
    <source>
        <strain evidence="1">AP13</strain>
    </source>
</reference>
<gene>
    <name evidence="1" type="ORF">PVAP13_6KG167635</name>
</gene>
<dbReference type="EMBL" id="CM029047">
    <property type="protein sequence ID" value="KAG2581819.1"/>
    <property type="molecule type" value="Genomic_DNA"/>
</dbReference>
<proteinExistence type="predicted"/>
<dbReference type="Proteomes" id="UP000823388">
    <property type="component" value="Chromosome 6K"/>
</dbReference>
<evidence type="ECO:0000313" key="1">
    <source>
        <dbReference type="EMBL" id="KAG2581819.1"/>
    </source>
</evidence>
<name>A0A8T0RA94_PANVG</name>
<protein>
    <submittedName>
        <fullName evidence="1">Uncharacterized protein</fullName>
    </submittedName>
</protein>
<dbReference type="AlphaFoldDB" id="A0A8T0RA94"/>
<sequence length="148" mass="17243">MCFCFIVDGSCELQQIVMEVSQWSGTSIFLSLDEMVVTLLYPALRFRVFWMQIVCLVFDQYHTAGPFVFFCYLIFDNFTGQMNKIIIICTRHAPRSMNHEWWPGGVHSNENGTRGIFARILLPLFQIIGHFSKSSYIAFAMHLDKHYI</sequence>
<comment type="caution">
    <text evidence="1">The sequence shown here is derived from an EMBL/GenBank/DDBJ whole genome shotgun (WGS) entry which is preliminary data.</text>
</comment>
<organism evidence="1 2">
    <name type="scientific">Panicum virgatum</name>
    <name type="common">Blackwell switchgrass</name>
    <dbReference type="NCBI Taxonomy" id="38727"/>
    <lineage>
        <taxon>Eukaryota</taxon>
        <taxon>Viridiplantae</taxon>
        <taxon>Streptophyta</taxon>
        <taxon>Embryophyta</taxon>
        <taxon>Tracheophyta</taxon>
        <taxon>Spermatophyta</taxon>
        <taxon>Magnoliopsida</taxon>
        <taxon>Liliopsida</taxon>
        <taxon>Poales</taxon>
        <taxon>Poaceae</taxon>
        <taxon>PACMAD clade</taxon>
        <taxon>Panicoideae</taxon>
        <taxon>Panicodae</taxon>
        <taxon>Paniceae</taxon>
        <taxon>Panicinae</taxon>
        <taxon>Panicum</taxon>
        <taxon>Panicum sect. Hiantes</taxon>
    </lineage>
</organism>
<evidence type="ECO:0000313" key="2">
    <source>
        <dbReference type="Proteomes" id="UP000823388"/>
    </source>
</evidence>